<protein>
    <submittedName>
        <fullName evidence="1">Uncharacterized protein</fullName>
    </submittedName>
</protein>
<dbReference type="AlphaFoldDB" id="A0A0F9BS69"/>
<organism evidence="1">
    <name type="scientific">marine sediment metagenome</name>
    <dbReference type="NCBI Taxonomy" id="412755"/>
    <lineage>
        <taxon>unclassified sequences</taxon>
        <taxon>metagenomes</taxon>
        <taxon>ecological metagenomes</taxon>
    </lineage>
</organism>
<gene>
    <name evidence="1" type="ORF">LCGC14_2412350</name>
</gene>
<proteinExistence type="predicted"/>
<dbReference type="EMBL" id="LAZR01036478">
    <property type="protein sequence ID" value="KKL24735.1"/>
    <property type="molecule type" value="Genomic_DNA"/>
</dbReference>
<evidence type="ECO:0000313" key="1">
    <source>
        <dbReference type="EMBL" id="KKL24735.1"/>
    </source>
</evidence>
<accession>A0A0F9BS69</accession>
<reference evidence="1" key="1">
    <citation type="journal article" date="2015" name="Nature">
        <title>Complex archaea that bridge the gap between prokaryotes and eukaryotes.</title>
        <authorList>
            <person name="Spang A."/>
            <person name="Saw J.H."/>
            <person name="Jorgensen S.L."/>
            <person name="Zaremba-Niedzwiedzka K."/>
            <person name="Martijn J."/>
            <person name="Lind A.E."/>
            <person name="van Eijk R."/>
            <person name="Schleper C."/>
            <person name="Guy L."/>
            <person name="Ettema T.J."/>
        </authorList>
    </citation>
    <scope>NUCLEOTIDE SEQUENCE</scope>
</reference>
<comment type="caution">
    <text evidence="1">The sequence shown here is derived from an EMBL/GenBank/DDBJ whole genome shotgun (WGS) entry which is preliminary data.</text>
</comment>
<sequence>MLDILLATNDMTVDGVLYDLDGDKLIDALEQALRAMANDVYNTINEQGGL</sequence>
<name>A0A0F9BS69_9ZZZZ</name>